<organism evidence="11 12">
    <name type="scientific">Phakopsora pachyrhizi</name>
    <name type="common">Asian soybean rust disease fungus</name>
    <dbReference type="NCBI Taxonomy" id="170000"/>
    <lineage>
        <taxon>Eukaryota</taxon>
        <taxon>Fungi</taxon>
        <taxon>Dikarya</taxon>
        <taxon>Basidiomycota</taxon>
        <taxon>Pucciniomycotina</taxon>
        <taxon>Pucciniomycetes</taxon>
        <taxon>Pucciniales</taxon>
        <taxon>Phakopsoraceae</taxon>
        <taxon>Phakopsora</taxon>
    </lineage>
</organism>
<evidence type="ECO:0000256" key="4">
    <source>
        <dbReference type="ARBA" id="ARBA00022801"/>
    </source>
</evidence>
<reference evidence="11" key="1">
    <citation type="submission" date="2022-06" db="EMBL/GenBank/DDBJ databases">
        <authorList>
            <consortium name="SYNGENTA / RWTH Aachen University"/>
        </authorList>
    </citation>
    <scope>NUCLEOTIDE SEQUENCE</scope>
</reference>
<evidence type="ECO:0000259" key="9">
    <source>
        <dbReference type="PROSITE" id="PS51192"/>
    </source>
</evidence>
<dbReference type="PROSITE" id="PS51194">
    <property type="entry name" value="HELICASE_CTER"/>
    <property type="match status" value="1"/>
</dbReference>
<dbReference type="InterPro" id="IPR000330">
    <property type="entry name" value="SNF2_N"/>
</dbReference>
<keyword evidence="2" id="KW-0547">Nucleotide-binding</keyword>
<dbReference type="InterPro" id="IPR011011">
    <property type="entry name" value="Znf_FYVE_PHD"/>
</dbReference>
<dbReference type="Pfam" id="PF00176">
    <property type="entry name" value="SNF2-rel_dom"/>
    <property type="match status" value="1"/>
</dbReference>
<accession>A0AAV0AIQ5</accession>
<keyword evidence="7" id="KW-0175">Coiled coil</keyword>
<dbReference type="InterPro" id="IPR013083">
    <property type="entry name" value="Znf_RING/FYVE/PHD"/>
</dbReference>
<dbReference type="CDD" id="cd18793">
    <property type="entry name" value="SF2_C_SNF"/>
    <property type="match status" value="1"/>
</dbReference>
<keyword evidence="12" id="KW-1185">Reference proteome</keyword>
<dbReference type="InterPro" id="IPR038718">
    <property type="entry name" value="SNF2-like_sf"/>
</dbReference>
<dbReference type="CDD" id="cd17919">
    <property type="entry name" value="DEXHc_Snf"/>
    <property type="match status" value="1"/>
</dbReference>
<keyword evidence="5" id="KW-0862">Zinc</keyword>
<dbReference type="AlphaFoldDB" id="A0AAV0AIQ5"/>
<feature type="coiled-coil region" evidence="7">
    <location>
        <begin position="802"/>
        <end position="829"/>
    </location>
</feature>
<evidence type="ECO:0000313" key="11">
    <source>
        <dbReference type="EMBL" id="CAH7667124.1"/>
    </source>
</evidence>
<dbReference type="InterPro" id="IPR001650">
    <property type="entry name" value="Helicase_C-like"/>
</dbReference>
<dbReference type="PANTHER" id="PTHR10799">
    <property type="entry name" value="SNF2/RAD54 HELICASE FAMILY"/>
    <property type="match status" value="1"/>
</dbReference>
<feature type="domain" description="Helicase ATP-binding" evidence="9">
    <location>
        <begin position="165"/>
        <end position="341"/>
    </location>
</feature>
<dbReference type="Gene3D" id="3.40.50.300">
    <property type="entry name" value="P-loop containing nucleotide triphosphate hydrolases"/>
    <property type="match status" value="1"/>
</dbReference>
<dbReference type="InterPro" id="IPR014001">
    <property type="entry name" value="Helicase_ATP-bd"/>
</dbReference>
<sequence length="1051" mass="119641">MISLKRKRTLSVVSISSSTPDTKDETNGAKVMIDEDGPPSKRTRGQASGNQAKLNLRKPKSQNSGPRKDIKTVSSDFRIASQNLLALMECRRAVFILKHKEFFLSLFGPRDQMKLMAYIQKATETTVTPPSLYPTRVTEYRSIPQPKSIKGQMKPYQLIGLSFLVHLYQNGMNGILGDEMGLGKTLQTLSLLSYLKESDTQLKVPPSISHLIICPLSVLSSWSTEVKRWTNLSCCIIQGPKAERKRLLKSITGTGTDDTAQAHYDLVICNYETYEAEVGWFQHRLWQYVVLDEGHKIKNHQSQISQSLMRLRSTNRLILTGTPVQNNLVELWCLFRWLLPSVFLEDTYFKFKDAFNLEAGKYDTRFLSQSHNLLKLLMIRRTKEAMKSQLAVPPREEITLYVPLSACQRFWTKRLLMKCDLDSLNHVFDSSKDNDKNVLQSVSLNAQANGLIKSKTIDDDLDEEIELPTKFAFRASGGSQNNTWRNLMNLLMQLRKVCDHPYLIPGSEDEPFEIAEHLVNVSSKLALLDKLLASELPKGKKVLIFSQFTKMLDILEDFLTLRGIAFLRLDGSTPRSRRNLSIRLFQQKSQVEQGSLSRAKYPVFLISTRAGGLGINLTAAETVILFESDWNPQIDIQAIARAHRIGQTKKVTVYRLICYGSVEQQMLGRIRKKLYLSLKIMNSDQHQVHDSQRDTSMPLDDADVEIQRSDVPTMSKSDLCSILRGGTGAMGKQWGKQKQDSKEVDLKDEESENESGYEEFLAASFEEVVKRAKEVGRLEEAKLNKEIALKLPSHSTEGSVSLKKEELDVENLDQRIQDEEMELLQGIERVRTQILEGKEYRRSNKEIGREWVLKDSKRRAIAMTKVVDGHVVDSRSLTNERWQAVKTITSDPIQLAKLQSPKRQKRKFDHEDVCLVCHDGGHLLLCNFCPRVAHTKCLGLSNSELKKTIIFSCTQHNCVTCGRSTVDAGGMLYKCQTCSDAYCEDCLPDENFHSVGDVLPEFLLLGFGYISQAHYIRCFECLKHFEKNPATKKLWEEEENRIQNLLISRSF</sequence>
<evidence type="ECO:0000313" key="12">
    <source>
        <dbReference type="Proteomes" id="UP001153365"/>
    </source>
</evidence>
<evidence type="ECO:0000256" key="2">
    <source>
        <dbReference type="ARBA" id="ARBA00022741"/>
    </source>
</evidence>
<dbReference type="InterPro" id="IPR001965">
    <property type="entry name" value="Znf_PHD"/>
</dbReference>
<keyword evidence="3" id="KW-0863">Zinc-finger</keyword>
<protein>
    <submittedName>
        <fullName evidence="11">ISWI chromatin-remodeling complex ATPase ISW2</fullName>
    </submittedName>
</protein>
<dbReference type="SMART" id="SM00249">
    <property type="entry name" value="PHD"/>
    <property type="match status" value="2"/>
</dbReference>
<dbReference type="InterPro" id="IPR049730">
    <property type="entry name" value="SNF2/RAD54-like_C"/>
</dbReference>
<dbReference type="Pfam" id="PF00271">
    <property type="entry name" value="Helicase_C"/>
    <property type="match status" value="1"/>
</dbReference>
<dbReference type="Gene3D" id="3.40.50.10810">
    <property type="entry name" value="Tandem AAA-ATPase domain"/>
    <property type="match status" value="1"/>
</dbReference>
<gene>
    <name evidence="11" type="ORF">PPACK8108_LOCUS1510</name>
</gene>
<feature type="region of interest" description="Disordered" evidence="8">
    <location>
        <begin position="728"/>
        <end position="753"/>
    </location>
</feature>
<dbReference type="Proteomes" id="UP001153365">
    <property type="component" value="Unassembled WGS sequence"/>
</dbReference>
<evidence type="ECO:0000256" key="7">
    <source>
        <dbReference type="SAM" id="Coils"/>
    </source>
</evidence>
<dbReference type="GO" id="GO:0008270">
    <property type="term" value="F:zinc ion binding"/>
    <property type="evidence" value="ECO:0007669"/>
    <property type="project" value="UniProtKB-KW"/>
</dbReference>
<comment type="caution">
    <text evidence="11">The sequence shown here is derived from an EMBL/GenBank/DDBJ whole genome shotgun (WGS) entry which is preliminary data.</text>
</comment>
<evidence type="ECO:0000256" key="5">
    <source>
        <dbReference type="ARBA" id="ARBA00022833"/>
    </source>
</evidence>
<dbReference type="GO" id="GO:0005524">
    <property type="term" value="F:ATP binding"/>
    <property type="evidence" value="ECO:0007669"/>
    <property type="project" value="InterPro"/>
</dbReference>
<dbReference type="FunFam" id="3.40.50.10810:FF:000114">
    <property type="entry name" value="DNA repair protein rad8"/>
    <property type="match status" value="1"/>
</dbReference>
<evidence type="ECO:0000259" key="10">
    <source>
        <dbReference type="PROSITE" id="PS51194"/>
    </source>
</evidence>
<dbReference type="SMART" id="SM00487">
    <property type="entry name" value="DEXDc"/>
    <property type="match status" value="1"/>
</dbReference>
<dbReference type="EMBL" id="CALTRL010000203">
    <property type="protein sequence ID" value="CAH7667124.1"/>
    <property type="molecule type" value="Genomic_DNA"/>
</dbReference>
<dbReference type="PROSITE" id="PS51192">
    <property type="entry name" value="HELICASE_ATP_BIND_1"/>
    <property type="match status" value="1"/>
</dbReference>
<keyword evidence="1" id="KW-0479">Metal-binding</keyword>
<name>A0AAV0AIQ5_PHAPC</name>
<evidence type="ECO:0000256" key="6">
    <source>
        <dbReference type="ARBA" id="ARBA00022840"/>
    </source>
</evidence>
<dbReference type="Gene3D" id="3.30.40.10">
    <property type="entry name" value="Zinc/RING finger domain, C3HC4 (zinc finger)"/>
    <property type="match status" value="1"/>
</dbReference>
<feature type="domain" description="Helicase C-terminal" evidence="10">
    <location>
        <begin position="513"/>
        <end position="696"/>
    </location>
</feature>
<evidence type="ECO:0000256" key="3">
    <source>
        <dbReference type="ARBA" id="ARBA00022771"/>
    </source>
</evidence>
<dbReference type="SMART" id="SM00490">
    <property type="entry name" value="HELICc"/>
    <property type="match status" value="1"/>
</dbReference>
<evidence type="ECO:0000256" key="1">
    <source>
        <dbReference type="ARBA" id="ARBA00022723"/>
    </source>
</evidence>
<keyword evidence="4" id="KW-0378">Hydrolase</keyword>
<keyword evidence="6" id="KW-0067">ATP-binding</keyword>
<dbReference type="SUPFAM" id="SSF57903">
    <property type="entry name" value="FYVE/PHD zinc finger"/>
    <property type="match status" value="1"/>
</dbReference>
<proteinExistence type="predicted"/>
<dbReference type="InterPro" id="IPR027417">
    <property type="entry name" value="P-loop_NTPase"/>
</dbReference>
<dbReference type="SUPFAM" id="SSF52540">
    <property type="entry name" value="P-loop containing nucleoside triphosphate hydrolases"/>
    <property type="match status" value="2"/>
</dbReference>
<feature type="region of interest" description="Disordered" evidence="8">
    <location>
        <begin position="13"/>
        <end position="70"/>
    </location>
</feature>
<dbReference type="GO" id="GO:0016787">
    <property type="term" value="F:hydrolase activity"/>
    <property type="evidence" value="ECO:0007669"/>
    <property type="project" value="UniProtKB-KW"/>
</dbReference>
<evidence type="ECO:0000256" key="8">
    <source>
        <dbReference type="SAM" id="MobiDB-lite"/>
    </source>
</evidence>